<sequence>MAKSETVLMIQFQKRFGMEEQYVAYMIHMLERLAFPVKMRNGQTRRLYDRTKYTFLIKKGY</sequence>
<evidence type="ECO:0000313" key="2">
    <source>
        <dbReference type="Proteomes" id="UP000190188"/>
    </source>
</evidence>
<organism evidence="1 2">
    <name type="scientific">Paenibacillus selenitireducens</name>
    <dbReference type="NCBI Taxonomy" id="1324314"/>
    <lineage>
        <taxon>Bacteria</taxon>
        <taxon>Bacillati</taxon>
        <taxon>Bacillota</taxon>
        <taxon>Bacilli</taxon>
        <taxon>Bacillales</taxon>
        <taxon>Paenibacillaceae</taxon>
        <taxon>Paenibacillus</taxon>
    </lineage>
</organism>
<dbReference type="AlphaFoldDB" id="A0A1T2XL48"/>
<dbReference type="EMBL" id="MSZX01000002">
    <property type="protein sequence ID" value="OPA80587.1"/>
    <property type="molecule type" value="Genomic_DNA"/>
</dbReference>
<dbReference type="Proteomes" id="UP000190188">
    <property type="component" value="Unassembled WGS sequence"/>
</dbReference>
<proteinExistence type="predicted"/>
<gene>
    <name evidence="1" type="ORF">BVG16_07665</name>
</gene>
<reference evidence="1 2" key="1">
    <citation type="submission" date="2017-01" db="EMBL/GenBank/DDBJ databases">
        <title>Genome analysis of Paenibacillus selenitrireducens ES3-24.</title>
        <authorList>
            <person name="Xu D."/>
            <person name="Yao R."/>
            <person name="Zheng S."/>
        </authorList>
    </citation>
    <scope>NUCLEOTIDE SEQUENCE [LARGE SCALE GENOMIC DNA]</scope>
    <source>
        <strain evidence="1 2">ES3-24</strain>
    </source>
</reference>
<name>A0A1T2XL48_9BACL</name>
<dbReference type="STRING" id="1324314.BVG16_07665"/>
<comment type="caution">
    <text evidence="1">The sequence shown here is derived from an EMBL/GenBank/DDBJ whole genome shotgun (WGS) entry which is preliminary data.</text>
</comment>
<evidence type="ECO:0000313" key="1">
    <source>
        <dbReference type="EMBL" id="OPA80587.1"/>
    </source>
</evidence>
<protein>
    <submittedName>
        <fullName evidence="1">Uncharacterized protein</fullName>
    </submittedName>
</protein>
<accession>A0A1T2XL48</accession>
<keyword evidence="2" id="KW-1185">Reference proteome</keyword>